<evidence type="ECO:0000256" key="1">
    <source>
        <dbReference type="SAM" id="MobiDB-lite"/>
    </source>
</evidence>
<reference evidence="2" key="1">
    <citation type="journal article" date="2021" name="Proc. Natl. Acad. Sci. U.S.A.">
        <title>A Catalog of Tens of Thousands of Viruses from Human Metagenomes Reveals Hidden Associations with Chronic Diseases.</title>
        <authorList>
            <person name="Tisza M.J."/>
            <person name="Buck C.B."/>
        </authorList>
    </citation>
    <scope>NUCLEOTIDE SEQUENCE</scope>
    <source>
        <strain evidence="2">Cttpk5</strain>
    </source>
</reference>
<name>A0A8S5NIS6_9CAUD</name>
<feature type="compositionally biased region" description="Polar residues" evidence="1">
    <location>
        <begin position="46"/>
        <end position="58"/>
    </location>
</feature>
<sequence>MCRVLERNTEGVEQVSKPRFWWYGNVCRTIGAFPKLDQQVRDMSRQKTTPGYSSQPGGRSSGRAVEDIAVRVLSSQEYREYEAVSRAITTARTWRDGDMVLAVVGAHSWGEHLRFDEVGRKLYISTSTAKRMHNRFVYEVARNIGYAKCS</sequence>
<evidence type="ECO:0000313" key="2">
    <source>
        <dbReference type="EMBL" id="DAD94202.1"/>
    </source>
</evidence>
<accession>A0A8S5NIS6</accession>
<protein>
    <submittedName>
        <fullName evidence="2">Uncharacterized protein</fullName>
    </submittedName>
</protein>
<dbReference type="EMBL" id="BK015174">
    <property type="protein sequence ID" value="DAD94202.1"/>
    <property type="molecule type" value="Genomic_DNA"/>
</dbReference>
<proteinExistence type="predicted"/>
<organism evidence="2">
    <name type="scientific">Siphoviridae sp. cttpk5</name>
    <dbReference type="NCBI Taxonomy" id="2826496"/>
    <lineage>
        <taxon>Viruses</taxon>
        <taxon>Duplodnaviria</taxon>
        <taxon>Heunggongvirae</taxon>
        <taxon>Uroviricota</taxon>
        <taxon>Caudoviricetes</taxon>
    </lineage>
</organism>
<feature type="region of interest" description="Disordered" evidence="1">
    <location>
        <begin position="38"/>
        <end position="62"/>
    </location>
</feature>